<accession>H8G9L0</accession>
<gene>
    <name evidence="2" type="ORF">SacazDRAFT_02649</name>
</gene>
<name>H8G9L0_9PSEU</name>
<evidence type="ECO:0000259" key="1">
    <source>
        <dbReference type="Pfam" id="PF13349"/>
    </source>
</evidence>
<dbReference type="Proteomes" id="UP000004705">
    <property type="component" value="Chromosome"/>
</dbReference>
<dbReference type="RefSeq" id="WP_005442288.1">
    <property type="nucleotide sequence ID" value="NZ_CM001466.1"/>
</dbReference>
<feature type="domain" description="DUF4097" evidence="1">
    <location>
        <begin position="95"/>
        <end position="236"/>
    </location>
</feature>
<dbReference type="HOGENOM" id="CLU_076844_0_0_11"/>
<protein>
    <recommendedName>
        <fullName evidence="1">DUF4097 domain-containing protein</fullName>
    </recommendedName>
</protein>
<reference evidence="2 3" key="1">
    <citation type="journal article" date="2012" name="Stand. Genomic Sci.">
        <title>Genome sequence of the soil bacterium Saccharomonospora azurea type strain (NA-128(T)).</title>
        <authorList>
            <person name="Klenk H.P."/>
            <person name="Held B."/>
            <person name="Lucas S."/>
            <person name="Lapidus A."/>
            <person name="Copeland A."/>
            <person name="Hammon N."/>
            <person name="Pitluck S."/>
            <person name="Goodwin L.A."/>
            <person name="Han C."/>
            <person name="Tapia R."/>
            <person name="Brambilla E.M."/>
            <person name="Potter G."/>
            <person name="Land M."/>
            <person name="Ivanova N."/>
            <person name="Rohde M."/>
            <person name="Goker M."/>
            <person name="Detter J.C."/>
            <person name="Kyrpides N.C."/>
            <person name="Woyke T."/>
        </authorList>
    </citation>
    <scope>NUCLEOTIDE SEQUENCE [LARGE SCALE GENOMIC DNA]</scope>
    <source>
        <strain evidence="2 3">NA-128</strain>
    </source>
</reference>
<keyword evidence="3" id="KW-1185">Reference proteome</keyword>
<evidence type="ECO:0000313" key="2">
    <source>
        <dbReference type="EMBL" id="EHY89542.1"/>
    </source>
</evidence>
<dbReference type="EMBL" id="CM001466">
    <property type="protein sequence ID" value="EHY89542.1"/>
    <property type="molecule type" value="Genomic_DNA"/>
</dbReference>
<dbReference type="InterPro" id="IPR025164">
    <property type="entry name" value="Toastrack_DUF4097"/>
</dbReference>
<evidence type="ECO:0000313" key="3">
    <source>
        <dbReference type="Proteomes" id="UP000004705"/>
    </source>
</evidence>
<proteinExistence type="predicted"/>
<dbReference type="AlphaFoldDB" id="H8G9L0"/>
<sequence length="239" mass="24615">MSRVGLAVGGVVLVVAGVAVATNWSFATTSERTDTVAAAIRHVEIDNGSGRVVVRAGEVSETVVEQRLAYVGDEPGRAFEVEGSTLVLAGCGSDCSVDYEVTVPRGVTVAGEVSSGDVVVRDASDVDVRATSGDVEVRLTGARRVAVEATSGDVDLHVAEVEEVHATTTSGDMNLDVEQVDTVRAEATSGDIEVTAPHGDYRVTVSTTSGDQDVRGDDPGAERVLDLTATSGDVTVRGV</sequence>
<dbReference type="Pfam" id="PF13349">
    <property type="entry name" value="DUF4097"/>
    <property type="match status" value="1"/>
</dbReference>
<organism evidence="2 3">
    <name type="scientific">Saccharomonospora azurea NA-128</name>
    <dbReference type="NCBI Taxonomy" id="882081"/>
    <lineage>
        <taxon>Bacteria</taxon>
        <taxon>Bacillati</taxon>
        <taxon>Actinomycetota</taxon>
        <taxon>Actinomycetes</taxon>
        <taxon>Pseudonocardiales</taxon>
        <taxon>Pseudonocardiaceae</taxon>
        <taxon>Saccharomonospora</taxon>
    </lineage>
</organism>